<gene>
    <name evidence="2" type="ORF">EA658_02315</name>
</gene>
<accession>A0ABY1WII2</accession>
<name>A0ABY1WII2_9GAMM</name>
<dbReference type="EMBL" id="SHME01000001">
    <property type="protein sequence ID" value="TAA22447.1"/>
    <property type="molecule type" value="Genomic_DNA"/>
</dbReference>
<organism evidence="2 3">
    <name type="scientific">Pseudoxanthomonas winnipegensis</name>
    <dbReference type="NCBI Taxonomy" id="2480810"/>
    <lineage>
        <taxon>Bacteria</taxon>
        <taxon>Pseudomonadati</taxon>
        <taxon>Pseudomonadota</taxon>
        <taxon>Gammaproteobacteria</taxon>
        <taxon>Lysobacterales</taxon>
        <taxon>Lysobacteraceae</taxon>
        <taxon>Pseudoxanthomonas</taxon>
    </lineage>
</organism>
<feature type="region of interest" description="Disordered" evidence="1">
    <location>
        <begin position="1"/>
        <end position="37"/>
    </location>
</feature>
<keyword evidence="3" id="KW-1185">Reference proteome</keyword>
<proteinExistence type="predicted"/>
<dbReference type="Proteomes" id="UP000293089">
    <property type="component" value="Unassembled WGS sequence"/>
</dbReference>
<evidence type="ECO:0000313" key="3">
    <source>
        <dbReference type="Proteomes" id="UP000293089"/>
    </source>
</evidence>
<evidence type="ECO:0000256" key="1">
    <source>
        <dbReference type="SAM" id="MobiDB-lite"/>
    </source>
</evidence>
<reference evidence="2 3" key="1">
    <citation type="submission" date="2019-02" db="EMBL/GenBank/DDBJ databases">
        <title>WGS of Pseudoxanthomonas species novum from clinical isolates.</title>
        <authorList>
            <person name="Bernier A.-M."/>
            <person name="Bernard K."/>
            <person name="Vachon A."/>
        </authorList>
    </citation>
    <scope>NUCLEOTIDE SEQUENCE [LARGE SCALE GENOMIC DNA]</scope>
    <source>
        <strain evidence="3">NML 170316</strain>
    </source>
</reference>
<comment type="caution">
    <text evidence="2">The sequence shown here is derived from an EMBL/GenBank/DDBJ whole genome shotgun (WGS) entry which is preliminary data.</text>
</comment>
<protein>
    <submittedName>
        <fullName evidence="2">Uncharacterized protein</fullName>
    </submittedName>
</protein>
<sequence>MELGFGNRESGIGNRESGIGNRESGIGNRESGIGIRDSGFGIRDSGFGIRDSGFGIRATASPTAGSAPSLAKQGRAGEGLAFDVAFAVASAKKRPLPSPPLRCAKGRGRKRRFGRVDCDCQQFSPRH</sequence>
<evidence type="ECO:0000313" key="2">
    <source>
        <dbReference type="EMBL" id="TAA22447.1"/>
    </source>
</evidence>